<organism evidence="1 2">
    <name type="scientific">Rhizophagus clarus</name>
    <dbReference type="NCBI Taxonomy" id="94130"/>
    <lineage>
        <taxon>Eukaryota</taxon>
        <taxon>Fungi</taxon>
        <taxon>Fungi incertae sedis</taxon>
        <taxon>Mucoromycota</taxon>
        <taxon>Glomeromycotina</taxon>
        <taxon>Glomeromycetes</taxon>
        <taxon>Glomerales</taxon>
        <taxon>Glomeraceae</taxon>
        <taxon>Rhizophagus</taxon>
    </lineage>
</organism>
<accession>A0A2Z6QNW5</accession>
<dbReference type="Proteomes" id="UP000247702">
    <property type="component" value="Unassembled WGS sequence"/>
</dbReference>
<reference evidence="1 2" key="1">
    <citation type="submission" date="2017-11" db="EMBL/GenBank/DDBJ databases">
        <title>The genome of Rhizophagus clarus HR1 reveals common genetic basis of auxotrophy among arbuscular mycorrhizal fungi.</title>
        <authorList>
            <person name="Kobayashi Y."/>
        </authorList>
    </citation>
    <scope>NUCLEOTIDE SEQUENCE [LARGE SCALE GENOMIC DNA]</scope>
    <source>
        <strain evidence="1 2">HR1</strain>
    </source>
</reference>
<protein>
    <submittedName>
        <fullName evidence="1">Uncharacterized protein</fullName>
    </submittedName>
</protein>
<sequence>MSEQNLLVSAFQAEFLLKILTGLHILKVQNTKHMGSDSISKVWNSNSKRTEILNFISRQTTVQNLETDWYFEGPDVPFRRLDSIRR</sequence>
<proteinExistence type="predicted"/>
<keyword evidence="2" id="KW-1185">Reference proteome</keyword>
<evidence type="ECO:0000313" key="2">
    <source>
        <dbReference type="Proteomes" id="UP000247702"/>
    </source>
</evidence>
<comment type="caution">
    <text evidence="1">The sequence shown here is derived from an EMBL/GenBank/DDBJ whole genome shotgun (WGS) entry which is preliminary data.</text>
</comment>
<name>A0A2Z6QNW5_9GLOM</name>
<dbReference type="AlphaFoldDB" id="A0A2Z6QNW5"/>
<evidence type="ECO:0000313" key="1">
    <source>
        <dbReference type="EMBL" id="GBB92023.1"/>
    </source>
</evidence>
<gene>
    <name evidence="1" type="ORF">RclHR1_19520002</name>
</gene>
<dbReference type="EMBL" id="BEXD01001060">
    <property type="protein sequence ID" value="GBB92023.1"/>
    <property type="molecule type" value="Genomic_DNA"/>
</dbReference>